<organism evidence="2 3">
    <name type="scientific">Paramecium primaurelia</name>
    <dbReference type="NCBI Taxonomy" id="5886"/>
    <lineage>
        <taxon>Eukaryota</taxon>
        <taxon>Sar</taxon>
        <taxon>Alveolata</taxon>
        <taxon>Ciliophora</taxon>
        <taxon>Intramacronucleata</taxon>
        <taxon>Oligohymenophorea</taxon>
        <taxon>Peniculida</taxon>
        <taxon>Parameciidae</taxon>
        <taxon>Paramecium</taxon>
    </lineage>
</organism>
<feature type="region of interest" description="Disordered" evidence="1">
    <location>
        <begin position="287"/>
        <end position="316"/>
    </location>
</feature>
<accession>A0A8S1N465</accession>
<dbReference type="AlphaFoldDB" id="A0A8S1N465"/>
<name>A0A8S1N465_PARPR</name>
<sequence length="415" mass="49734">MTQIKIIKQILFYDDDIFRQVQTKFYSQINNRIIELQSQRNNQLIELFKSEIMQELQIQQSIKCHQQDEKLKKLFMKLALNSLRKYFNNKGIPYHPLITCVSIKPGCINRCASLQSYPNQSVWKSLIELPKDIQQEVAEILTKDLNAKQQKFSPKFLIEAYERIKNNFDFQSFYKEPTNINSPSNDIQQDFQKGQLIESKDDGIKIKQKKWSKGEDFVSESKQISTQMRLCNQYPPLVKVNQVHYHKMRSLLEKIKDQKFKWSKEMKIFVEELEKFISKDPQAEELKPKKKIKKSNDQKEYQQDDEESIQRSKTLQDQVKVEENQAQDFLDQFKMKIKQIEPGIVMYLPEYSKINPQYHLCYKNLEDAYFKDLYYKVRVDDMVLNPQNILKTLREYFSNCNYLIPYKEEHEPSFK</sequence>
<comment type="caution">
    <text evidence="2">The sequence shown here is derived from an EMBL/GenBank/DDBJ whole genome shotgun (WGS) entry which is preliminary data.</text>
</comment>
<reference evidence="2" key="1">
    <citation type="submission" date="2021-01" db="EMBL/GenBank/DDBJ databases">
        <authorList>
            <consortium name="Genoscope - CEA"/>
            <person name="William W."/>
        </authorList>
    </citation>
    <scope>NUCLEOTIDE SEQUENCE</scope>
</reference>
<protein>
    <submittedName>
        <fullName evidence="2">Uncharacterized protein</fullName>
    </submittedName>
</protein>
<evidence type="ECO:0000256" key="1">
    <source>
        <dbReference type="SAM" id="MobiDB-lite"/>
    </source>
</evidence>
<evidence type="ECO:0000313" key="2">
    <source>
        <dbReference type="EMBL" id="CAD8086802.1"/>
    </source>
</evidence>
<dbReference type="Proteomes" id="UP000688137">
    <property type="component" value="Unassembled WGS sequence"/>
</dbReference>
<proteinExistence type="predicted"/>
<dbReference type="OMA" id="IVMYLPE"/>
<gene>
    <name evidence="2" type="ORF">PPRIM_AZ9-3.1.T0770104</name>
</gene>
<keyword evidence="3" id="KW-1185">Reference proteome</keyword>
<dbReference type="EMBL" id="CAJJDM010000080">
    <property type="protein sequence ID" value="CAD8086802.1"/>
    <property type="molecule type" value="Genomic_DNA"/>
</dbReference>
<evidence type="ECO:0000313" key="3">
    <source>
        <dbReference type="Proteomes" id="UP000688137"/>
    </source>
</evidence>